<keyword evidence="2" id="KW-0472">Membrane</keyword>
<accession>W9ZGF7</accession>
<keyword evidence="2" id="KW-1133">Transmembrane helix</keyword>
<reference evidence="3 4" key="1">
    <citation type="submission" date="2013-03" db="EMBL/GenBank/DDBJ databases">
        <title>The Genome Sequence of Capronia coronata CBS 617.96.</title>
        <authorList>
            <consortium name="The Broad Institute Genomics Platform"/>
            <person name="Cuomo C."/>
            <person name="de Hoog S."/>
            <person name="Gorbushina A."/>
            <person name="Walker B."/>
            <person name="Young S.K."/>
            <person name="Zeng Q."/>
            <person name="Gargeya S."/>
            <person name="Fitzgerald M."/>
            <person name="Haas B."/>
            <person name="Abouelleil A."/>
            <person name="Allen A.W."/>
            <person name="Alvarado L."/>
            <person name="Arachchi H.M."/>
            <person name="Berlin A.M."/>
            <person name="Chapman S.B."/>
            <person name="Gainer-Dewar J."/>
            <person name="Goldberg J."/>
            <person name="Griggs A."/>
            <person name="Gujja S."/>
            <person name="Hansen M."/>
            <person name="Howarth C."/>
            <person name="Imamovic A."/>
            <person name="Ireland A."/>
            <person name="Larimer J."/>
            <person name="McCowan C."/>
            <person name="Murphy C."/>
            <person name="Pearson M."/>
            <person name="Poon T.W."/>
            <person name="Priest M."/>
            <person name="Roberts A."/>
            <person name="Saif S."/>
            <person name="Shea T."/>
            <person name="Sisk P."/>
            <person name="Sykes S."/>
            <person name="Wortman J."/>
            <person name="Nusbaum C."/>
            <person name="Birren B."/>
        </authorList>
    </citation>
    <scope>NUCLEOTIDE SEQUENCE [LARGE SCALE GENOMIC DNA]</scope>
    <source>
        <strain evidence="3 4">CBS 617.96</strain>
    </source>
</reference>
<keyword evidence="4" id="KW-1185">Reference proteome</keyword>
<feature type="region of interest" description="Disordered" evidence="1">
    <location>
        <begin position="163"/>
        <end position="193"/>
    </location>
</feature>
<gene>
    <name evidence="3" type="ORF">A1O1_01976</name>
</gene>
<feature type="transmembrane region" description="Helical" evidence="2">
    <location>
        <begin position="15"/>
        <end position="38"/>
    </location>
</feature>
<proteinExistence type="predicted"/>
<dbReference type="GeneID" id="19156877"/>
<evidence type="ECO:0000313" key="3">
    <source>
        <dbReference type="EMBL" id="EXJ93584.1"/>
    </source>
</evidence>
<organism evidence="3 4">
    <name type="scientific">Capronia coronata CBS 617.96</name>
    <dbReference type="NCBI Taxonomy" id="1182541"/>
    <lineage>
        <taxon>Eukaryota</taxon>
        <taxon>Fungi</taxon>
        <taxon>Dikarya</taxon>
        <taxon>Ascomycota</taxon>
        <taxon>Pezizomycotina</taxon>
        <taxon>Eurotiomycetes</taxon>
        <taxon>Chaetothyriomycetidae</taxon>
        <taxon>Chaetothyriales</taxon>
        <taxon>Herpotrichiellaceae</taxon>
        <taxon>Capronia</taxon>
    </lineage>
</organism>
<feature type="region of interest" description="Disordered" evidence="1">
    <location>
        <begin position="48"/>
        <end position="69"/>
    </location>
</feature>
<feature type="compositionally biased region" description="Basic and acidic residues" evidence="1">
    <location>
        <begin position="49"/>
        <end position="60"/>
    </location>
</feature>
<comment type="caution">
    <text evidence="3">The sequence shown here is derived from an EMBL/GenBank/DDBJ whole genome shotgun (WGS) entry which is preliminary data.</text>
</comment>
<name>W9ZGF7_9EURO</name>
<dbReference type="RefSeq" id="XP_007721078.1">
    <property type="nucleotide sequence ID" value="XM_007722888.1"/>
</dbReference>
<evidence type="ECO:0000256" key="2">
    <source>
        <dbReference type="SAM" id="Phobius"/>
    </source>
</evidence>
<evidence type="ECO:0000313" key="4">
    <source>
        <dbReference type="Proteomes" id="UP000019484"/>
    </source>
</evidence>
<keyword evidence="2" id="KW-0812">Transmembrane</keyword>
<dbReference type="HOGENOM" id="CLU_1255827_0_0_1"/>
<dbReference type="AlphaFoldDB" id="W9ZGF7"/>
<protein>
    <submittedName>
        <fullName evidence="3">Uncharacterized protein</fullName>
    </submittedName>
</protein>
<evidence type="ECO:0000256" key="1">
    <source>
        <dbReference type="SAM" id="MobiDB-lite"/>
    </source>
</evidence>
<feature type="region of interest" description="Disordered" evidence="1">
    <location>
        <begin position="201"/>
        <end position="220"/>
    </location>
</feature>
<dbReference type="EMBL" id="AMWN01000002">
    <property type="protein sequence ID" value="EXJ93584.1"/>
    <property type="molecule type" value="Genomic_DNA"/>
</dbReference>
<feature type="compositionally biased region" description="Low complexity" evidence="1">
    <location>
        <begin position="175"/>
        <end position="184"/>
    </location>
</feature>
<dbReference type="Proteomes" id="UP000019484">
    <property type="component" value="Unassembled WGS sequence"/>
</dbReference>
<sequence length="220" mass="24272">MVPEAADTYAVDITLLFFVLGGLISLGCVIVGVGVYIARYCKRRRRSQHDKESTLGDVRGHRPSRGTSTIRTWSSRTLVEDETQMPDDELRRRVAILMAGNPSIVGGRETSEQQRVQKDRRIRGFALPVFLPEMKKWVKRSPRPGASSILVGRPIELPVVEAASVSTDDGPPAYSTTARRSTSTNYEEPSEFASDIHSQALDARKDPSTHHMNHGGSGNT</sequence>